<sequence>MGPILEDGRISIHRSPTSRSRSWSYSTIADEKAGLASNESFLANGIIEDDLPWQKLLARFLFLSGLAPCLLTVWASRIQLSALATLIVEQGLPMWRVALLCWVVLFDVISSIDGIFVALLTLPLLFSRWRLRLRLLGSNVPSVDVIITVCNEKLDIIQDTVRAALHIDYPQHRFRVIISDDGANPSLRDWVEQQQNLGTPNLHYTTRIKSGGARATGYKAGNLNHAMSVAYHLPGGRAEYVAGLDADMIPERQWLRAVAAHIVRDRKTGMRRQNWLCLDVVRDRVGAGWNLGSGWIVRRDAIDDIGGFPTNCLVEDVFSSMLMLANRWKTAYVREALQYGLVPETYLGYVKQFTRCACRPPSAAWGSPTAPSSTSSPSSPRSTSSSRR</sequence>
<dbReference type="SUPFAM" id="SSF53448">
    <property type="entry name" value="Nucleotide-diphospho-sugar transferases"/>
    <property type="match status" value="1"/>
</dbReference>
<keyword evidence="6 8" id="KW-0472">Membrane</keyword>
<proteinExistence type="predicted"/>
<feature type="region of interest" description="Disordered" evidence="7">
    <location>
        <begin position="361"/>
        <end position="388"/>
    </location>
</feature>
<reference evidence="11" key="2">
    <citation type="submission" date="2023-06" db="EMBL/GenBank/DDBJ databases">
        <authorList>
            <consortium name="Lawrence Berkeley National Laboratory"/>
            <person name="Haridas S."/>
            <person name="Hensen N."/>
            <person name="Bonometti L."/>
            <person name="Westerberg I."/>
            <person name="Brannstrom I.O."/>
            <person name="Guillou S."/>
            <person name="Cros-Aarteil S."/>
            <person name="Calhoun S."/>
            <person name="Kuo A."/>
            <person name="Mondo S."/>
            <person name="Pangilinan J."/>
            <person name="Riley R."/>
            <person name="Labutti K."/>
            <person name="Andreopoulos B."/>
            <person name="Lipzen A."/>
            <person name="Chen C."/>
            <person name="Yanf M."/>
            <person name="Daum C."/>
            <person name="Ng V."/>
            <person name="Clum A."/>
            <person name="Steindorff A."/>
            <person name="Ohm R."/>
            <person name="Martin F."/>
            <person name="Silar P."/>
            <person name="Natvig D."/>
            <person name="Lalanne C."/>
            <person name="Gautier V."/>
            <person name="Ament-Velasquez S.L."/>
            <person name="Kruys A."/>
            <person name="Hutchinson M.I."/>
            <person name="Powell A.J."/>
            <person name="Barry K."/>
            <person name="Miller A.N."/>
            <person name="Grigoriev I.V."/>
            <person name="Debuchy R."/>
            <person name="Gladieux P."/>
            <person name="Thoren M.H."/>
            <person name="Johannesson H."/>
        </authorList>
    </citation>
    <scope>NUCLEOTIDE SEQUENCE</scope>
    <source>
        <strain evidence="11">CBS 958.72</strain>
    </source>
</reference>
<feature type="domain" description="Glycosyltransferase 2-like" evidence="9">
    <location>
        <begin position="145"/>
        <end position="267"/>
    </location>
</feature>
<dbReference type="Proteomes" id="UP001287356">
    <property type="component" value="Unassembled WGS sequence"/>
</dbReference>
<evidence type="ECO:0000256" key="1">
    <source>
        <dbReference type="ARBA" id="ARBA00004141"/>
    </source>
</evidence>
<evidence type="ECO:0000313" key="12">
    <source>
        <dbReference type="Proteomes" id="UP001287356"/>
    </source>
</evidence>
<dbReference type="InterPro" id="IPR050321">
    <property type="entry name" value="Glycosyltr_2/OpgH_subfam"/>
</dbReference>
<dbReference type="PANTHER" id="PTHR43867:SF2">
    <property type="entry name" value="CELLULOSE SYNTHASE CATALYTIC SUBUNIT A [UDP-FORMING]"/>
    <property type="match status" value="1"/>
</dbReference>
<dbReference type="AlphaFoldDB" id="A0AAE0KB92"/>
<dbReference type="InterPro" id="IPR001173">
    <property type="entry name" value="Glyco_trans_2-like"/>
</dbReference>
<keyword evidence="4 8" id="KW-0812">Transmembrane</keyword>
<keyword evidence="3 11" id="KW-0808">Transferase</keyword>
<dbReference type="PANTHER" id="PTHR43867">
    <property type="entry name" value="CELLULOSE SYNTHASE CATALYTIC SUBUNIT A [UDP-FORMING]"/>
    <property type="match status" value="1"/>
</dbReference>
<dbReference type="GO" id="GO:0016757">
    <property type="term" value="F:glycosyltransferase activity"/>
    <property type="evidence" value="ECO:0007669"/>
    <property type="project" value="UniProtKB-KW"/>
</dbReference>
<comment type="caution">
    <text evidence="11">The sequence shown here is derived from an EMBL/GenBank/DDBJ whole genome shotgun (WGS) entry which is preliminary data.</text>
</comment>
<dbReference type="Pfam" id="PF00535">
    <property type="entry name" value="Glycos_transf_2"/>
    <property type="match status" value="1"/>
</dbReference>
<evidence type="ECO:0000256" key="7">
    <source>
        <dbReference type="SAM" id="MobiDB-lite"/>
    </source>
</evidence>
<evidence type="ECO:0000313" key="11">
    <source>
        <dbReference type="EMBL" id="KAK3372917.1"/>
    </source>
</evidence>
<name>A0AAE0KB92_9PEZI</name>
<evidence type="ECO:0000256" key="2">
    <source>
        <dbReference type="ARBA" id="ARBA00022676"/>
    </source>
</evidence>
<comment type="subcellular location">
    <subcellularLocation>
        <location evidence="1">Membrane</location>
        <topology evidence="1">Multi-pass membrane protein</topology>
    </subcellularLocation>
</comment>
<keyword evidence="2" id="KW-0328">Glycosyltransferase</keyword>
<gene>
    <name evidence="11" type="ORF">B0T24DRAFT_649071</name>
</gene>
<keyword evidence="12" id="KW-1185">Reference proteome</keyword>
<dbReference type="GO" id="GO:0016020">
    <property type="term" value="C:membrane"/>
    <property type="evidence" value="ECO:0007669"/>
    <property type="project" value="UniProtKB-SubCell"/>
</dbReference>
<reference evidence="11" key="1">
    <citation type="journal article" date="2023" name="Mol. Phylogenet. Evol.">
        <title>Genome-scale phylogeny and comparative genomics of the fungal order Sordariales.</title>
        <authorList>
            <person name="Hensen N."/>
            <person name="Bonometti L."/>
            <person name="Westerberg I."/>
            <person name="Brannstrom I.O."/>
            <person name="Guillou S."/>
            <person name="Cros-Aarteil S."/>
            <person name="Calhoun S."/>
            <person name="Haridas S."/>
            <person name="Kuo A."/>
            <person name="Mondo S."/>
            <person name="Pangilinan J."/>
            <person name="Riley R."/>
            <person name="LaButti K."/>
            <person name="Andreopoulos B."/>
            <person name="Lipzen A."/>
            <person name="Chen C."/>
            <person name="Yan M."/>
            <person name="Daum C."/>
            <person name="Ng V."/>
            <person name="Clum A."/>
            <person name="Steindorff A."/>
            <person name="Ohm R.A."/>
            <person name="Martin F."/>
            <person name="Silar P."/>
            <person name="Natvig D.O."/>
            <person name="Lalanne C."/>
            <person name="Gautier V."/>
            <person name="Ament-Velasquez S.L."/>
            <person name="Kruys A."/>
            <person name="Hutchinson M.I."/>
            <person name="Powell A.J."/>
            <person name="Barry K."/>
            <person name="Miller A.N."/>
            <person name="Grigoriev I.V."/>
            <person name="Debuchy R."/>
            <person name="Gladieux P."/>
            <person name="Hiltunen Thoren M."/>
            <person name="Johannesson H."/>
        </authorList>
    </citation>
    <scope>NUCLEOTIDE SEQUENCE</scope>
    <source>
        <strain evidence="11">CBS 958.72</strain>
    </source>
</reference>
<evidence type="ECO:0000259" key="9">
    <source>
        <dbReference type="Pfam" id="PF00535"/>
    </source>
</evidence>
<organism evidence="11 12">
    <name type="scientific">Lasiosphaeria ovina</name>
    <dbReference type="NCBI Taxonomy" id="92902"/>
    <lineage>
        <taxon>Eukaryota</taxon>
        <taxon>Fungi</taxon>
        <taxon>Dikarya</taxon>
        <taxon>Ascomycota</taxon>
        <taxon>Pezizomycotina</taxon>
        <taxon>Sordariomycetes</taxon>
        <taxon>Sordariomycetidae</taxon>
        <taxon>Sordariales</taxon>
        <taxon>Lasiosphaeriaceae</taxon>
        <taxon>Lasiosphaeria</taxon>
    </lineage>
</organism>
<dbReference type="InterPro" id="IPR029044">
    <property type="entry name" value="Nucleotide-diphossugar_trans"/>
</dbReference>
<evidence type="ECO:0000256" key="4">
    <source>
        <dbReference type="ARBA" id="ARBA00022692"/>
    </source>
</evidence>
<accession>A0AAE0KB92</accession>
<feature type="transmembrane region" description="Helical" evidence="8">
    <location>
        <begin position="56"/>
        <end position="75"/>
    </location>
</feature>
<feature type="domain" description="Glycosyltransferase 2-like" evidence="10">
    <location>
        <begin position="291"/>
        <end position="355"/>
    </location>
</feature>
<evidence type="ECO:0000256" key="6">
    <source>
        <dbReference type="ARBA" id="ARBA00023136"/>
    </source>
</evidence>
<feature type="transmembrane region" description="Helical" evidence="8">
    <location>
        <begin position="95"/>
        <end position="126"/>
    </location>
</feature>
<dbReference type="Pfam" id="PF13632">
    <property type="entry name" value="Glyco_trans_2_3"/>
    <property type="match status" value="1"/>
</dbReference>
<evidence type="ECO:0000256" key="3">
    <source>
        <dbReference type="ARBA" id="ARBA00022679"/>
    </source>
</evidence>
<keyword evidence="5 8" id="KW-1133">Transmembrane helix</keyword>
<evidence type="ECO:0000259" key="10">
    <source>
        <dbReference type="Pfam" id="PF13632"/>
    </source>
</evidence>
<evidence type="ECO:0000256" key="5">
    <source>
        <dbReference type="ARBA" id="ARBA00022989"/>
    </source>
</evidence>
<dbReference type="EMBL" id="JAULSN010000004">
    <property type="protein sequence ID" value="KAK3372917.1"/>
    <property type="molecule type" value="Genomic_DNA"/>
</dbReference>
<protein>
    <submittedName>
        <fullName evidence="11">Nucleotide-diphospho-sugar transferase</fullName>
    </submittedName>
</protein>
<evidence type="ECO:0000256" key="8">
    <source>
        <dbReference type="SAM" id="Phobius"/>
    </source>
</evidence>
<dbReference type="Gene3D" id="3.90.550.10">
    <property type="entry name" value="Spore Coat Polysaccharide Biosynthesis Protein SpsA, Chain A"/>
    <property type="match status" value="1"/>
</dbReference>